<reference evidence="2" key="1">
    <citation type="submission" date="2021-04" db="EMBL/GenBank/DDBJ databases">
        <authorList>
            <consortium name="Wellcome Sanger Institute Data Sharing"/>
        </authorList>
    </citation>
    <scope>NUCLEOTIDE SEQUENCE [LARGE SCALE GENOMIC DNA]</scope>
</reference>
<dbReference type="InterPro" id="IPR026095">
    <property type="entry name" value="Myb/SANT-like_DNA-bd_dom_prot"/>
</dbReference>
<dbReference type="OrthoDB" id="691673at2759"/>
<gene>
    <name evidence="2" type="primary">TAFA3</name>
</gene>
<dbReference type="Ensembl" id="ENSATET00000069463.1">
    <property type="protein sequence ID" value="ENSATEP00000042461.1"/>
    <property type="gene ID" value="ENSATEG00000028360.1"/>
</dbReference>
<protein>
    <recommendedName>
        <fullName evidence="1">Myb/SANT-like DNA-binding domain-containing protein</fullName>
    </recommendedName>
</protein>
<reference evidence="2" key="2">
    <citation type="submission" date="2025-08" db="UniProtKB">
        <authorList>
            <consortium name="Ensembl"/>
        </authorList>
    </citation>
    <scope>IDENTIFICATION</scope>
</reference>
<accession>A0A7N6A332</accession>
<dbReference type="PANTHER" id="PTHR22666:SF3">
    <property type="entry name" value="MYB_SANT-LIKE DNA-BINDING DOMAIN-CONTAINING PROTEIN 1"/>
    <property type="match status" value="1"/>
</dbReference>
<evidence type="ECO:0000313" key="2">
    <source>
        <dbReference type="Ensembl" id="ENSATEP00000042461.1"/>
    </source>
</evidence>
<keyword evidence="3" id="KW-1185">Reference proteome</keyword>
<dbReference type="PANTHER" id="PTHR22666">
    <property type="entry name" value="MYB_SANT-LIKE DNA-BINDING DOMAIN-CONTAINING PROTEIN 1"/>
    <property type="match status" value="1"/>
</dbReference>
<feature type="domain" description="Myb/SANT-like DNA-binding" evidence="1">
    <location>
        <begin position="7"/>
        <end position="91"/>
    </location>
</feature>
<dbReference type="InterPro" id="IPR044822">
    <property type="entry name" value="Myb_DNA-bind_4"/>
</dbReference>
<evidence type="ECO:0000259" key="1">
    <source>
        <dbReference type="Pfam" id="PF13837"/>
    </source>
</evidence>
<sequence>KQGGPKTQWLHDEVQVLITLWAQPNIQSQLLNTATHNQVFTYLSNELALVGFNKTPHQCSLKVNNLKEEYKQIKEVEPHVDMKSDWFAIMDSVLCPDRESSTEVDSCAALTLAKSPEHERLNDCVCKCIYSSTLGLDHVRFVEPAEVQSYLSCF</sequence>
<dbReference type="GO" id="GO:0016604">
    <property type="term" value="C:nuclear body"/>
    <property type="evidence" value="ECO:0007669"/>
    <property type="project" value="TreeGrafter"/>
</dbReference>
<dbReference type="GeneTree" id="ENSGT00940000174723"/>
<dbReference type="AlphaFoldDB" id="A0A7N6A332"/>
<dbReference type="InParanoid" id="A0A7N6A332"/>
<name>A0A7N6A332_ANATE</name>
<dbReference type="Pfam" id="PF13837">
    <property type="entry name" value="Myb_DNA-bind_4"/>
    <property type="match status" value="1"/>
</dbReference>
<proteinExistence type="predicted"/>
<reference evidence="2" key="3">
    <citation type="submission" date="2025-09" db="UniProtKB">
        <authorList>
            <consortium name="Ensembl"/>
        </authorList>
    </citation>
    <scope>IDENTIFICATION</scope>
</reference>
<evidence type="ECO:0000313" key="3">
    <source>
        <dbReference type="Proteomes" id="UP000265040"/>
    </source>
</evidence>
<dbReference type="Gene3D" id="1.10.10.60">
    <property type="entry name" value="Homeodomain-like"/>
    <property type="match status" value="1"/>
</dbReference>
<dbReference type="Proteomes" id="UP000265040">
    <property type="component" value="Chromosome 23"/>
</dbReference>
<dbReference type="GO" id="GO:0045893">
    <property type="term" value="P:positive regulation of DNA-templated transcription"/>
    <property type="evidence" value="ECO:0007669"/>
    <property type="project" value="TreeGrafter"/>
</dbReference>
<organism evidence="2 3">
    <name type="scientific">Anabas testudineus</name>
    <name type="common">Climbing perch</name>
    <name type="synonym">Anthias testudineus</name>
    <dbReference type="NCBI Taxonomy" id="64144"/>
    <lineage>
        <taxon>Eukaryota</taxon>
        <taxon>Metazoa</taxon>
        <taxon>Chordata</taxon>
        <taxon>Craniata</taxon>
        <taxon>Vertebrata</taxon>
        <taxon>Euteleostomi</taxon>
        <taxon>Actinopterygii</taxon>
        <taxon>Neopterygii</taxon>
        <taxon>Teleostei</taxon>
        <taxon>Neoteleostei</taxon>
        <taxon>Acanthomorphata</taxon>
        <taxon>Anabantaria</taxon>
        <taxon>Anabantiformes</taxon>
        <taxon>Anabantoidei</taxon>
        <taxon>Anabantidae</taxon>
        <taxon>Anabas</taxon>
    </lineage>
</organism>